<gene>
    <name evidence="2" type="ORF">FIBSPDRAFT_1041121</name>
</gene>
<dbReference type="EMBL" id="KV417517">
    <property type="protein sequence ID" value="KZP26068.1"/>
    <property type="molecule type" value="Genomic_DNA"/>
</dbReference>
<dbReference type="OrthoDB" id="3193253at2759"/>
<dbReference type="Proteomes" id="UP000076532">
    <property type="component" value="Unassembled WGS sequence"/>
</dbReference>
<evidence type="ECO:0000313" key="3">
    <source>
        <dbReference type="Proteomes" id="UP000076532"/>
    </source>
</evidence>
<evidence type="ECO:0000256" key="1">
    <source>
        <dbReference type="SAM" id="MobiDB-lite"/>
    </source>
</evidence>
<keyword evidence="3" id="KW-1185">Reference proteome</keyword>
<name>A0A166PGJ3_9AGAM</name>
<feature type="region of interest" description="Disordered" evidence="1">
    <location>
        <begin position="214"/>
        <end position="242"/>
    </location>
</feature>
<reference evidence="2 3" key="1">
    <citation type="journal article" date="2016" name="Mol. Biol. Evol.">
        <title>Comparative Genomics of Early-Diverging Mushroom-Forming Fungi Provides Insights into the Origins of Lignocellulose Decay Capabilities.</title>
        <authorList>
            <person name="Nagy L.G."/>
            <person name="Riley R."/>
            <person name="Tritt A."/>
            <person name="Adam C."/>
            <person name="Daum C."/>
            <person name="Floudas D."/>
            <person name="Sun H."/>
            <person name="Yadav J.S."/>
            <person name="Pangilinan J."/>
            <person name="Larsson K.H."/>
            <person name="Matsuura K."/>
            <person name="Barry K."/>
            <person name="Labutti K."/>
            <person name="Kuo R."/>
            <person name="Ohm R.A."/>
            <person name="Bhattacharya S.S."/>
            <person name="Shirouzu T."/>
            <person name="Yoshinaga Y."/>
            <person name="Martin F.M."/>
            <person name="Grigoriev I.V."/>
            <person name="Hibbett D.S."/>
        </authorList>
    </citation>
    <scope>NUCLEOTIDE SEQUENCE [LARGE SCALE GENOMIC DNA]</scope>
    <source>
        <strain evidence="2 3">CBS 109695</strain>
    </source>
</reference>
<feature type="region of interest" description="Disordered" evidence="1">
    <location>
        <begin position="298"/>
        <end position="327"/>
    </location>
</feature>
<sequence length="327" mass="36040">MCARSLDVLEYIDLIEIQRVVERLGRWKCEGCLEGAGHEGWRGAGLQRWQGNASTTWLTYGWELLTHFDPLLTCLFKCLFRVASAASRSNLPPASSYLCRKNRHLELFDLSPGQRRERTGGPVREELEDRARRLLEARLVPPSAAGREGGGERRRVWMEERARVGVALVQVAEAVVYAGRVALAVADAERAIGRGGEAYTEAVSRGQKLTELTAPEAQSLGPTPSGHTLPGRMRARQGSLREPVRKHVRGRIILGVVLVPERVAGIRPHVPRQEAVRGLGTIGRAKSPVVKTFRPRLHEFPQSYSGGVGAKPGTEADEPKDDTNTKL</sequence>
<proteinExistence type="predicted"/>
<dbReference type="AlphaFoldDB" id="A0A166PGJ3"/>
<organism evidence="2 3">
    <name type="scientific">Athelia psychrophila</name>
    <dbReference type="NCBI Taxonomy" id="1759441"/>
    <lineage>
        <taxon>Eukaryota</taxon>
        <taxon>Fungi</taxon>
        <taxon>Dikarya</taxon>
        <taxon>Basidiomycota</taxon>
        <taxon>Agaricomycotina</taxon>
        <taxon>Agaricomycetes</taxon>
        <taxon>Agaricomycetidae</taxon>
        <taxon>Atheliales</taxon>
        <taxon>Atheliaceae</taxon>
        <taxon>Athelia</taxon>
    </lineage>
</organism>
<evidence type="ECO:0000313" key="2">
    <source>
        <dbReference type="EMBL" id="KZP26068.1"/>
    </source>
</evidence>
<accession>A0A166PGJ3</accession>
<protein>
    <submittedName>
        <fullName evidence="2">Uncharacterized protein</fullName>
    </submittedName>
</protein>